<reference evidence="1" key="2">
    <citation type="journal article" date="2024" name="Plant">
        <title>Genomic evolution and insights into agronomic trait innovations of Sesamum species.</title>
        <authorList>
            <person name="Miao H."/>
            <person name="Wang L."/>
            <person name="Qu L."/>
            <person name="Liu H."/>
            <person name="Sun Y."/>
            <person name="Le M."/>
            <person name="Wang Q."/>
            <person name="Wei S."/>
            <person name="Zheng Y."/>
            <person name="Lin W."/>
            <person name="Duan Y."/>
            <person name="Cao H."/>
            <person name="Xiong S."/>
            <person name="Wang X."/>
            <person name="Wei L."/>
            <person name="Li C."/>
            <person name="Ma Q."/>
            <person name="Ju M."/>
            <person name="Zhao R."/>
            <person name="Li G."/>
            <person name="Mu C."/>
            <person name="Tian Q."/>
            <person name="Mei H."/>
            <person name="Zhang T."/>
            <person name="Gao T."/>
            <person name="Zhang H."/>
        </authorList>
    </citation>
    <scope>NUCLEOTIDE SEQUENCE</scope>
    <source>
        <strain evidence="1">G01</strain>
    </source>
</reference>
<dbReference type="AlphaFoldDB" id="A0AAW2JKK3"/>
<organism evidence="1">
    <name type="scientific">Sesamum angustifolium</name>
    <dbReference type="NCBI Taxonomy" id="2727405"/>
    <lineage>
        <taxon>Eukaryota</taxon>
        <taxon>Viridiplantae</taxon>
        <taxon>Streptophyta</taxon>
        <taxon>Embryophyta</taxon>
        <taxon>Tracheophyta</taxon>
        <taxon>Spermatophyta</taxon>
        <taxon>Magnoliopsida</taxon>
        <taxon>eudicotyledons</taxon>
        <taxon>Gunneridae</taxon>
        <taxon>Pentapetalae</taxon>
        <taxon>asterids</taxon>
        <taxon>lamiids</taxon>
        <taxon>Lamiales</taxon>
        <taxon>Pedaliaceae</taxon>
        <taxon>Sesamum</taxon>
    </lineage>
</organism>
<gene>
    <name evidence="1" type="ORF">Sangu_3207000</name>
</gene>
<comment type="caution">
    <text evidence="1">The sequence shown here is derived from an EMBL/GenBank/DDBJ whole genome shotgun (WGS) entry which is preliminary data.</text>
</comment>
<name>A0AAW2JKK3_9LAMI</name>
<proteinExistence type="predicted"/>
<reference evidence="1" key="1">
    <citation type="submission" date="2020-06" db="EMBL/GenBank/DDBJ databases">
        <authorList>
            <person name="Li T."/>
            <person name="Hu X."/>
            <person name="Zhang T."/>
            <person name="Song X."/>
            <person name="Zhang H."/>
            <person name="Dai N."/>
            <person name="Sheng W."/>
            <person name="Hou X."/>
            <person name="Wei L."/>
        </authorList>
    </citation>
    <scope>NUCLEOTIDE SEQUENCE</scope>
    <source>
        <strain evidence="1">G01</strain>
        <tissue evidence="1">Leaf</tissue>
    </source>
</reference>
<dbReference type="EMBL" id="JACGWK010000769">
    <property type="protein sequence ID" value="KAL0294989.1"/>
    <property type="molecule type" value="Genomic_DNA"/>
</dbReference>
<protein>
    <submittedName>
        <fullName evidence="1">Uncharacterized protein</fullName>
    </submittedName>
</protein>
<accession>A0AAW2JKK3</accession>
<sequence>CFTLAIWDPCVRHVYMCITAYLLREWKSLLDVIKEIRVCSNMTLEEAFNSYAHPTPMKKSVICQKCNGEPGLLQLNFLNVCII</sequence>
<feature type="non-terminal residue" evidence="1">
    <location>
        <position position="1"/>
    </location>
</feature>
<evidence type="ECO:0000313" key="1">
    <source>
        <dbReference type="EMBL" id="KAL0294989.1"/>
    </source>
</evidence>